<reference evidence="1" key="1">
    <citation type="journal article" date="2021" name="Proc. Natl. Acad. Sci. U.S.A.">
        <title>A Catalog of Tens of Thousands of Viruses from Human Metagenomes Reveals Hidden Associations with Chronic Diseases.</title>
        <authorList>
            <person name="Tisza M.J."/>
            <person name="Buck C.B."/>
        </authorList>
    </citation>
    <scope>NUCLEOTIDE SEQUENCE</scope>
    <source>
        <strain evidence="1">Ctrnx29</strain>
    </source>
</reference>
<evidence type="ECO:0000313" key="1">
    <source>
        <dbReference type="EMBL" id="DAD74870.1"/>
    </source>
</evidence>
<name>A0A8S5LXW6_9CAUD</name>
<sequence length="80" mass="9419">MSERMDFKLQRMSLREKRARLEAKTRENLVKLRKILNPAIPLSEIQELDAIDGMAVLAQQIMEIRDIEKRIEILNAELED</sequence>
<dbReference type="EMBL" id="BK014766">
    <property type="protein sequence ID" value="DAD74870.1"/>
    <property type="molecule type" value="Genomic_DNA"/>
</dbReference>
<protein>
    <submittedName>
        <fullName evidence="1">Uncharacterized protein</fullName>
    </submittedName>
</protein>
<organism evidence="1">
    <name type="scientific">Myoviridae sp. ctrnx29</name>
    <dbReference type="NCBI Taxonomy" id="2826704"/>
    <lineage>
        <taxon>Viruses</taxon>
        <taxon>Duplodnaviria</taxon>
        <taxon>Heunggongvirae</taxon>
        <taxon>Uroviricota</taxon>
        <taxon>Caudoviricetes</taxon>
    </lineage>
</organism>
<accession>A0A8S5LXW6</accession>
<proteinExistence type="predicted"/>